<dbReference type="SMART" id="SM00354">
    <property type="entry name" value="HTH_LACI"/>
    <property type="match status" value="1"/>
</dbReference>
<dbReference type="Pfam" id="PF00356">
    <property type="entry name" value="LacI"/>
    <property type="match status" value="1"/>
</dbReference>
<keyword evidence="6" id="KW-1185">Reference proteome</keyword>
<keyword evidence="1" id="KW-0805">Transcription regulation</keyword>
<dbReference type="Gene3D" id="3.40.50.2300">
    <property type="match status" value="2"/>
</dbReference>
<evidence type="ECO:0000256" key="2">
    <source>
        <dbReference type="ARBA" id="ARBA00023125"/>
    </source>
</evidence>
<dbReference type="EMBL" id="CP092418">
    <property type="protein sequence ID" value="USD20652.1"/>
    <property type="molecule type" value="Genomic_DNA"/>
</dbReference>
<accession>A0ABY4V906</accession>
<gene>
    <name evidence="5" type="ORF">MJO52_16465</name>
</gene>
<keyword evidence="3" id="KW-0804">Transcription</keyword>
<sequence>MSLRLEASPGQVLQEESVPMKVTINDVAARAGVSIKTVSRVINNEPSVRPSTRERVMQAVQALNYRPNLAARNLAGTHSYSIAFIYDNPNAYYVIDMQNGILEACRERGYELLIHPGSGRRETIHEELRKLIEQSRVAGLVLTPPFSETREVIDTLKSLDVEFVRIISSEGCGQGEENCIAIDDETAAFTITQHLLQLGHRQIAYLGGGAEHLSTLSRLAGYKKALQKAGLPFTEEQVIEGEYSFDSGVAGATALLHSVTPPTAIFAGNDEMAAGALFAARMLNIEVPQQLSIAGFEDSPFSRQTWPKLTTAHQPNEDIARRAAELLLERIQCRGGQEEEQLNSVKSDSNYRSFTPSLIVRESSGPAVEKAYNPQT</sequence>
<dbReference type="Pfam" id="PF13377">
    <property type="entry name" value="Peripla_BP_3"/>
    <property type="match status" value="1"/>
</dbReference>
<name>A0ABY4V906_9GAMM</name>
<feature type="domain" description="HTH lacI-type" evidence="4">
    <location>
        <begin position="22"/>
        <end position="76"/>
    </location>
</feature>
<reference evidence="5" key="1">
    <citation type="submission" date="2022-02" db="EMBL/GenBank/DDBJ databases">
        <title>Coral-associated bacteria.</title>
        <authorList>
            <person name="Tang K."/>
            <person name="Wang X."/>
        </authorList>
    </citation>
    <scope>NUCLEOTIDE SEQUENCE</scope>
    <source>
        <strain evidence="5">SCSIO 43006</strain>
    </source>
</reference>
<organism evidence="5 6">
    <name type="scientific">Microbulbifer variabilis</name>
    <dbReference type="NCBI Taxonomy" id="266805"/>
    <lineage>
        <taxon>Bacteria</taxon>
        <taxon>Pseudomonadati</taxon>
        <taxon>Pseudomonadota</taxon>
        <taxon>Gammaproteobacteria</taxon>
        <taxon>Cellvibrionales</taxon>
        <taxon>Microbulbiferaceae</taxon>
        <taxon>Microbulbifer</taxon>
    </lineage>
</organism>
<dbReference type="SUPFAM" id="SSF47413">
    <property type="entry name" value="lambda repressor-like DNA-binding domains"/>
    <property type="match status" value="1"/>
</dbReference>
<dbReference type="CDD" id="cd01545">
    <property type="entry name" value="PBP1_SalR"/>
    <property type="match status" value="1"/>
</dbReference>
<dbReference type="PROSITE" id="PS00356">
    <property type="entry name" value="HTH_LACI_1"/>
    <property type="match status" value="1"/>
</dbReference>
<dbReference type="Proteomes" id="UP001055658">
    <property type="component" value="Chromosome"/>
</dbReference>
<dbReference type="PANTHER" id="PTHR30146">
    <property type="entry name" value="LACI-RELATED TRANSCRIPTIONAL REPRESSOR"/>
    <property type="match status" value="1"/>
</dbReference>
<dbReference type="CDD" id="cd01392">
    <property type="entry name" value="HTH_LacI"/>
    <property type="match status" value="1"/>
</dbReference>
<protein>
    <submittedName>
        <fullName evidence="5">LacI family DNA-binding transcriptional regulator</fullName>
    </submittedName>
</protein>
<dbReference type="GO" id="GO:0003677">
    <property type="term" value="F:DNA binding"/>
    <property type="evidence" value="ECO:0007669"/>
    <property type="project" value="UniProtKB-KW"/>
</dbReference>
<evidence type="ECO:0000256" key="1">
    <source>
        <dbReference type="ARBA" id="ARBA00023015"/>
    </source>
</evidence>
<evidence type="ECO:0000313" key="6">
    <source>
        <dbReference type="Proteomes" id="UP001055658"/>
    </source>
</evidence>
<dbReference type="InterPro" id="IPR028082">
    <property type="entry name" value="Peripla_BP_I"/>
</dbReference>
<dbReference type="PROSITE" id="PS50932">
    <property type="entry name" value="HTH_LACI_2"/>
    <property type="match status" value="1"/>
</dbReference>
<dbReference type="Gene3D" id="1.10.260.40">
    <property type="entry name" value="lambda repressor-like DNA-binding domains"/>
    <property type="match status" value="1"/>
</dbReference>
<evidence type="ECO:0000259" key="4">
    <source>
        <dbReference type="PROSITE" id="PS50932"/>
    </source>
</evidence>
<evidence type="ECO:0000256" key="3">
    <source>
        <dbReference type="ARBA" id="ARBA00023163"/>
    </source>
</evidence>
<evidence type="ECO:0000313" key="5">
    <source>
        <dbReference type="EMBL" id="USD20652.1"/>
    </source>
</evidence>
<dbReference type="SUPFAM" id="SSF53822">
    <property type="entry name" value="Periplasmic binding protein-like I"/>
    <property type="match status" value="1"/>
</dbReference>
<dbReference type="InterPro" id="IPR046335">
    <property type="entry name" value="LacI/GalR-like_sensor"/>
</dbReference>
<keyword evidence="2 5" id="KW-0238">DNA-binding</keyword>
<dbReference type="InterPro" id="IPR010982">
    <property type="entry name" value="Lambda_DNA-bd_dom_sf"/>
</dbReference>
<dbReference type="PANTHER" id="PTHR30146:SF153">
    <property type="entry name" value="LACTOSE OPERON REPRESSOR"/>
    <property type="match status" value="1"/>
</dbReference>
<dbReference type="InterPro" id="IPR000843">
    <property type="entry name" value="HTH_LacI"/>
</dbReference>
<dbReference type="PRINTS" id="PR00036">
    <property type="entry name" value="HTHLACI"/>
</dbReference>
<proteinExistence type="predicted"/>